<dbReference type="GO" id="GO:0016491">
    <property type="term" value="F:oxidoreductase activity"/>
    <property type="evidence" value="ECO:0007669"/>
    <property type="project" value="UniProtKB-KW"/>
</dbReference>
<reference evidence="5 6" key="1">
    <citation type="submission" date="2015-02" db="EMBL/GenBank/DDBJ databases">
        <authorList>
            <person name="Ju K.-S."/>
            <person name="Doroghazi J.R."/>
            <person name="Metcalf W."/>
        </authorList>
    </citation>
    <scope>NUCLEOTIDE SEQUENCE [LARGE SCALE GENOMIC DNA]</scope>
    <source>
        <strain evidence="5 6">NRRL B-16140</strain>
    </source>
</reference>
<dbReference type="PROSITE" id="PS00061">
    <property type="entry name" value="ADH_SHORT"/>
    <property type="match status" value="1"/>
</dbReference>
<proteinExistence type="inferred from homology"/>
<evidence type="ECO:0000259" key="4">
    <source>
        <dbReference type="SMART" id="SM00822"/>
    </source>
</evidence>
<keyword evidence="2" id="KW-0560">Oxidoreductase</keyword>
<accession>A0A0F0GQU4</accession>
<dbReference type="PANTHER" id="PTHR44196">
    <property type="entry name" value="DEHYDROGENASE/REDUCTASE SDR FAMILY MEMBER 7B"/>
    <property type="match status" value="1"/>
</dbReference>
<comment type="similarity">
    <text evidence="1 3">Belongs to the short-chain dehydrogenases/reductases (SDR) family.</text>
</comment>
<dbReference type="GO" id="GO:0016020">
    <property type="term" value="C:membrane"/>
    <property type="evidence" value="ECO:0007669"/>
    <property type="project" value="TreeGrafter"/>
</dbReference>
<dbReference type="Proteomes" id="UP000033393">
    <property type="component" value="Unassembled WGS sequence"/>
</dbReference>
<dbReference type="SUPFAM" id="SSF51735">
    <property type="entry name" value="NAD(P)-binding Rossmann-fold domains"/>
    <property type="match status" value="1"/>
</dbReference>
<evidence type="ECO:0000256" key="1">
    <source>
        <dbReference type="ARBA" id="ARBA00006484"/>
    </source>
</evidence>
<evidence type="ECO:0000313" key="5">
    <source>
        <dbReference type="EMBL" id="KJK45695.1"/>
    </source>
</evidence>
<dbReference type="InterPro" id="IPR002347">
    <property type="entry name" value="SDR_fam"/>
</dbReference>
<dbReference type="EMBL" id="JYJG01000201">
    <property type="protein sequence ID" value="KJK45695.1"/>
    <property type="molecule type" value="Genomic_DNA"/>
</dbReference>
<dbReference type="eggNOG" id="COG0300">
    <property type="taxonomic scope" value="Bacteria"/>
</dbReference>
<dbReference type="SMART" id="SM00822">
    <property type="entry name" value="PKS_KR"/>
    <property type="match status" value="1"/>
</dbReference>
<protein>
    <submittedName>
        <fullName evidence="5">Oxidoreductase</fullName>
    </submittedName>
</protein>
<dbReference type="PRINTS" id="PR00081">
    <property type="entry name" value="GDHRDH"/>
</dbReference>
<organism evidence="5 6">
    <name type="scientific">Lentzea aerocolonigenes</name>
    <name type="common">Lechevalieria aerocolonigenes</name>
    <name type="synonym">Saccharothrix aerocolonigenes</name>
    <dbReference type="NCBI Taxonomy" id="68170"/>
    <lineage>
        <taxon>Bacteria</taxon>
        <taxon>Bacillati</taxon>
        <taxon>Actinomycetota</taxon>
        <taxon>Actinomycetes</taxon>
        <taxon>Pseudonocardiales</taxon>
        <taxon>Pseudonocardiaceae</taxon>
        <taxon>Lentzea</taxon>
    </lineage>
</organism>
<dbReference type="PIRSF" id="PIRSF000126">
    <property type="entry name" value="11-beta-HSD1"/>
    <property type="match status" value="1"/>
</dbReference>
<dbReference type="InterPro" id="IPR057326">
    <property type="entry name" value="KR_dom"/>
</dbReference>
<evidence type="ECO:0000256" key="3">
    <source>
        <dbReference type="RuleBase" id="RU000363"/>
    </source>
</evidence>
<dbReference type="STRING" id="68170.GCA_000974445_00838"/>
<keyword evidence="6" id="KW-1185">Reference proteome</keyword>
<evidence type="ECO:0000313" key="6">
    <source>
        <dbReference type="Proteomes" id="UP000033393"/>
    </source>
</evidence>
<feature type="domain" description="Ketoreductase" evidence="4">
    <location>
        <begin position="10"/>
        <end position="195"/>
    </location>
</feature>
<name>A0A0F0GQU4_LENAE</name>
<dbReference type="PATRIC" id="fig|68170.10.peg.6304"/>
<sequence>MTGRRRPVNALAVVTGASSGIGYELAKVLADNGFDVVVAAEDERIDETAAQLKLRSGGVHVEPVRVDLRAYEGVESLVSRVRALGRPVDVLAVNAGVGVGGDFVRDTSLGDNLEIVDLNVRSSVHLAHRLISDMVDRKEGKVLFTSSIAATAPGPFHSVYAASKAFLASFAQGLREELRDTGVSVTTLMPGPTDTEFFDRAGMQDTKVATGDKDDPAQVAQQGFDALMKGDDHVVAGSLKNKVQAIAGKIAPDPVKAKMMRTMTEPGSAEESGE</sequence>
<dbReference type="CDD" id="cd05233">
    <property type="entry name" value="SDR_c"/>
    <property type="match status" value="1"/>
</dbReference>
<dbReference type="InterPro" id="IPR020904">
    <property type="entry name" value="Sc_DH/Rdtase_CS"/>
</dbReference>
<dbReference type="AlphaFoldDB" id="A0A0F0GQU4"/>
<dbReference type="PANTHER" id="PTHR44196:SF2">
    <property type="entry name" value="SHORT-CHAIN DEHYDROGENASE-RELATED"/>
    <property type="match status" value="1"/>
</dbReference>
<gene>
    <name evidence="5" type="ORF">UK23_25225</name>
</gene>
<comment type="caution">
    <text evidence="5">The sequence shown here is derived from an EMBL/GenBank/DDBJ whole genome shotgun (WGS) entry which is preliminary data.</text>
</comment>
<dbReference type="InterPro" id="IPR036291">
    <property type="entry name" value="NAD(P)-bd_dom_sf"/>
</dbReference>
<evidence type="ECO:0000256" key="2">
    <source>
        <dbReference type="ARBA" id="ARBA00023002"/>
    </source>
</evidence>
<dbReference type="Gene3D" id="3.40.50.720">
    <property type="entry name" value="NAD(P)-binding Rossmann-like Domain"/>
    <property type="match status" value="1"/>
</dbReference>
<dbReference type="PRINTS" id="PR00080">
    <property type="entry name" value="SDRFAMILY"/>
</dbReference>
<dbReference type="Pfam" id="PF00106">
    <property type="entry name" value="adh_short"/>
    <property type="match status" value="1"/>
</dbReference>